<organism evidence="1 2">
    <name type="scientific">Pristionchus entomophagus</name>
    <dbReference type="NCBI Taxonomy" id="358040"/>
    <lineage>
        <taxon>Eukaryota</taxon>
        <taxon>Metazoa</taxon>
        <taxon>Ecdysozoa</taxon>
        <taxon>Nematoda</taxon>
        <taxon>Chromadorea</taxon>
        <taxon>Rhabditida</taxon>
        <taxon>Rhabditina</taxon>
        <taxon>Diplogasteromorpha</taxon>
        <taxon>Diplogasteroidea</taxon>
        <taxon>Neodiplogasteridae</taxon>
        <taxon>Pristionchus</taxon>
    </lineage>
</organism>
<reference evidence="1" key="1">
    <citation type="submission" date="2023-10" db="EMBL/GenBank/DDBJ databases">
        <title>Genome assembly of Pristionchus species.</title>
        <authorList>
            <person name="Yoshida K."/>
            <person name="Sommer R.J."/>
        </authorList>
    </citation>
    <scope>NUCLEOTIDE SEQUENCE</scope>
    <source>
        <strain evidence="1">RS0144</strain>
    </source>
</reference>
<dbReference type="EMBL" id="BTSX01000001">
    <property type="protein sequence ID" value="GMS78365.1"/>
    <property type="molecule type" value="Genomic_DNA"/>
</dbReference>
<protein>
    <submittedName>
        <fullName evidence="1">Uncharacterized protein</fullName>
    </submittedName>
</protein>
<feature type="non-terminal residue" evidence="1">
    <location>
        <position position="1"/>
    </location>
</feature>
<keyword evidence="2" id="KW-1185">Reference proteome</keyword>
<dbReference type="Proteomes" id="UP001432027">
    <property type="component" value="Unassembled WGS sequence"/>
</dbReference>
<accession>A0AAV5S7E0</accession>
<evidence type="ECO:0000313" key="2">
    <source>
        <dbReference type="Proteomes" id="UP001432027"/>
    </source>
</evidence>
<gene>
    <name evidence="1" type="ORF">PENTCL1PPCAC_537</name>
</gene>
<sequence length="173" mass="18762">GTISHGNLHNVGFGNLAKSVCPCEMVRVEKAESSVFVSITHFDSCSCCIYSIICISVNGKIHEISSDSCANIPESFLALDEGVSGVWSKGTCVILYEVSLIHHNPLKLCSSTLGHENLQPLGFDNRAQSIGPCDIKRVEIEPAIRNNGYVSYHSRIHQNSTSFSYTSLSLSAL</sequence>
<evidence type="ECO:0000313" key="1">
    <source>
        <dbReference type="EMBL" id="GMS78365.1"/>
    </source>
</evidence>
<dbReference type="AlphaFoldDB" id="A0AAV5S7E0"/>
<proteinExistence type="predicted"/>
<comment type="caution">
    <text evidence="1">The sequence shown here is derived from an EMBL/GenBank/DDBJ whole genome shotgun (WGS) entry which is preliminary data.</text>
</comment>
<name>A0AAV5S7E0_9BILA</name>